<dbReference type="InterPro" id="IPR007541">
    <property type="entry name" value="Uncharacterised_BSP"/>
</dbReference>
<evidence type="ECO:0000313" key="1">
    <source>
        <dbReference type="Proteomes" id="UP000189703"/>
    </source>
</evidence>
<dbReference type="GeneID" id="104607374"/>
<protein>
    <submittedName>
        <fullName evidence="2">Uncharacterized protein LOC104607374</fullName>
    </submittedName>
</protein>
<dbReference type="KEGG" id="nnu:104607374"/>
<accession>A0A1U8AX92</accession>
<dbReference type="PANTHER" id="PTHR33321:SF12">
    <property type="entry name" value="PLANT BASIC SECRETORY PROTEIN (BSP) FAMILY PROTEIN"/>
    <property type="match status" value="1"/>
</dbReference>
<dbReference type="eggNOG" id="ENOG502QURC">
    <property type="taxonomic scope" value="Eukaryota"/>
</dbReference>
<organism evidence="1 2">
    <name type="scientific">Nelumbo nucifera</name>
    <name type="common">Sacred lotus</name>
    <dbReference type="NCBI Taxonomy" id="4432"/>
    <lineage>
        <taxon>Eukaryota</taxon>
        <taxon>Viridiplantae</taxon>
        <taxon>Streptophyta</taxon>
        <taxon>Embryophyta</taxon>
        <taxon>Tracheophyta</taxon>
        <taxon>Spermatophyta</taxon>
        <taxon>Magnoliopsida</taxon>
        <taxon>Proteales</taxon>
        <taxon>Nelumbonaceae</taxon>
        <taxon>Nelumbo</taxon>
    </lineage>
</organism>
<proteinExistence type="predicted"/>
<dbReference type="Proteomes" id="UP000189703">
    <property type="component" value="Unplaced"/>
</dbReference>
<dbReference type="PANTHER" id="PTHR33321">
    <property type="match status" value="1"/>
</dbReference>
<evidence type="ECO:0000313" key="2">
    <source>
        <dbReference type="RefSeq" id="XP_010271313.1"/>
    </source>
</evidence>
<dbReference type="STRING" id="4432.A0A1U8AX92"/>
<dbReference type="Pfam" id="PF04450">
    <property type="entry name" value="BSP"/>
    <property type="match status" value="1"/>
</dbReference>
<dbReference type="RefSeq" id="XP_010271313.1">
    <property type="nucleotide sequence ID" value="XM_010273011.2"/>
</dbReference>
<dbReference type="AlphaFoldDB" id="A0A1U8AX92"/>
<sequence length="237" mass="26703">MAYHYEMLFFLYYLIGLSALQGLNAVEYQAFNYASGTTGGTRFDTQIGVEYSREKLKSASEFIWQTFRQTSETERKSVQSVSLFVETMADGMNGWHGVPAYAVNNEIHVNATYIEVYKGDVNREITGILYHEVTHVWQWDGNGQPGAGVLIEGVADFIRLKAGYAPSHWVKPGEGNSWDQGYDVTAHFLDYCDGLKNGFVAELNAKMKTAYSAQFFVELLGKTVDQLWADYKAKYGN</sequence>
<dbReference type="FunCoup" id="A0A1U8AX92">
    <property type="interactions" value="29"/>
</dbReference>
<keyword evidence="1" id="KW-1185">Reference proteome</keyword>
<gene>
    <name evidence="2" type="primary">LOC104607374</name>
</gene>
<dbReference type="OMA" id="VWQWDGR"/>
<dbReference type="OrthoDB" id="891726at2759"/>
<name>A0A1U8AX92_NELNU</name>
<reference evidence="2" key="1">
    <citation type="submission" date="2025-08" db="UniProtKB">
        <authorList>
            <consortium name="RefSeq"/>
        </authorList>
    </citation>
    <scope>IDENTIFICATION</scope>
</reference>